<evidence type="ECO:0000313" key="1">
    <source>
        <dbReference type="EMBL" id="MFI6503920.1"/>
    </source>
</evidence>
<evidence type="ECO:0000313" key="2">
    <source>
        <dbReference type="Proteomes" id="UP001612741"/>
    </source>
</evidence>
<dbReference type="RefSeq" id="WP_397089684.1">
    <property type="nucleotide sequence ID" value="NZ_JBITGY010000013.1"/>
</dbReference>
<keyword evidence="2" id="KW-1185">Reference proteome</keyword>
<reference evidence="1 2" key="1">
    <citation type="submission" date="2024-10" db="EMBL/GenBank/DDBJ databases">
        <title>The Natural Products Discovery Center: Release of the First 8490 Sequenced Strains for Exploring Actinobacteria Biosynthetic Diversity.</title>
        <authorList>
            <person name="Kalkreuter E."/>
            <person name="Kautsar S.A."/>
            <person name="Yang D."/>
            <person name="Bader C.D."/>
            <person name="Teijaro C.N."/>
            <person name="Fluegel L."/>
            <person name="Davis C.M."/>
            <person name="Simpson J.R."/>
            <person name="Lauterbach L."/>
            <person name="Steele A.D."/>
            <person name="Gui C."/>
            <person name="Meng S."/>
            <person name="Li G."/>
            <person name="Viehrig K."/>
            <person name="Ye F."/>
            <person name="Su P."/>
            <person name="Kiefer A.F."/>
            <person name="Nichols A."/>
            <person name="Cepeda A.J."/>
            <person name="Yan W."/>
            <person name="Fan B."/>
            <person name="Jiang Y."/>
            <person name="Adhikari A."/>
            <person name="Zheng C.-J."/>
            <person name="Schuster L."/>
            <person name="Cowan T.M."/>
            <person name="Smanski M.J."/>
            <person name="Chevrette M.G."/>
            <person name="De Carvalho L.P.S."/>
            <person name="Shen B."/>
        </authorList>
    </citation>
    <scope>NUCLEOTIDE SEQUENCE [LARGE SCALE GENOMIC DNA]</scope>
    <source>
        <strain evidence="1 2">NPDC050545</strain>
    </source>
</reference>
<proteinExistence type="predicted"/>
<protein>
    <submittedName>
        <fullName evidence="1">Uncharacterized protein</fullName>
    </submittedName>
</protein>
<gene>
    <name evidence="1" type="ORF">ACIBG2_41505</name>
</gene>
<organism evidence="1 2">
    <name type="scientific">Nonomuraea typhae</name>
    <dbReference type="NCBI Taxonomy" id="2603600"/>
    <lineage>
        <taxon>Bacteria</taxon>
        <taxon>Bacillati</taxon>
        <taxon>Actinomycetota</taxon>
        <taxon>Actinomycetes</taxon>
        <taxon>Streptosporangiales</taxon>
        <taxon>Streptosporangiaceae</taxon>
        <taxon>Nonomuraea</taxon>
    </lineage>
</organism>
<sequence>MTVSLDRTRVENDSPELVVAPIWLDLDGSPFPEEGWFDFPIPLLTWWLTEVRDLLNGEQDECWLTFMDGPFEARIAREGDAFVVDLTHWEEVTDHFIGVRVDELLTSLEATARSLIAICESRQLGSEVDMAALRAAATG</sequence>
<dbReference type="EMBL" id="JBITGY010000013">
    <property type="protein sequence ID" value="MFI6503920.1"/>
    <property type="molecule type" value="Genomic_DNA"/>
</dbReference>
<dbReference type="Proteomes" id="UP001612741">
    <property type="component" value="Unassembled WGS sequence"/>
</dbReference>
<comment type="caution">
    <text evidence="1">The sequence shown here is derived from an EMBL/GenBank/DDBJ whole genome shotgun (WGS) entry which is preliminary data.</text>
</comment>
<name>A0ABW7Z6V7_9ACTN</name>
<accession>A0ABW7Z6V7</accession>